<dbReference type="RefSeq" id="WP_136969605.1">
    <property type="nucleotide sequence ID" value="NZ_JARZHI010000012.1"/>
</dbReference>
<dbReference type="EMBL" id="JARZHI010000012">
    <property type="protein sequence ID" value="MDI1431081.1"/>
    <property type="molecule type" value="Genomic_DNA"/>
</dbReference>
<sequence length="139" mass="15671">MGSTDDDASERRSIGPHLVWIEPPDVLHTRIDGDITREHVKELLDALGTFPRAERIYILRDARGGGMPTREAREALIKGLPLDRLAAVVSYGASFQARTLLTMLDHAMRVLRPGKTRFVFFETEAEARAFLEADRTRRA</sequence>
<dbReference type="Proteomes" id="UP001160301">
    <property type="component" value="Unassembled WGS sequence"/>
</dbReference>
<gene>
    <name evidence="1" type="ORF">QHF89_16425</name>
</gene>
<proteinExistence type="predicted"/>
<organism evidence="1 2">
    <name type="scientific">Polyangium sorediatum</name>
    <dbReference type="NCBI Taxonomy" id="889274"/>
    <lineage>
        <taxon>Bacteria</taxon>
        <taxon>Pseudomonadati</taxon>
        <taxon>Myxococcota</taxon>
        <taxon>Polyangia</taxon>
        <taxon>Polyangiales</taxon>
        <taxon>Polyangiaceae</taxon>
        <taxon>Polyangium</taxon>
    </lineage>
</organism>
<evidence type="ECO:0000313" key="2">
    <source>
        <dbReference type="Proteomes" id="UP001160301"/>
    </source>
</evidence>
<reference evidence="1 2" key="1">
    <citation type="submission" date="2023-04" db="EMBL/GenBank/DDBJ databases">
        <title>The genome sequence of Polyangium sorediatum DSM14670.</title>
        <authorList>
            <person name="Zhang X."/>
        </authorList>
    </citation>
    <scope>NUCLEOTIDE SEQUENCE [LARGE SCALE GENOMIC DNA]</scope>
    <source>
        <strain evidence="1 2">DSM 14670</strain>
    </source>
</reference>
<evidence type="ECO:0000313" key="1">
    <source>
        <dbReference type="EMBL" id="MDI1431081.1"/>
    </source>
</evidence>
<protein>
    <submittedName>
        <fullName evidence="1">STAS/SEC14 domain-containing protein</fullName>
    </submittedName>
</protein>
<keyword evidence="2" id="KW-1185">Reference proteome</keyword>
<comment type="caution">
    <text evidence="1">The sequence shown here is derived from an EMBL/GenBank/DDBJ whole genome shotgun (WGS) entry which is preliminary data.</text>
</comment>
<accession>A0ABT6NRW3</accession>
<name>A0ABT6NRW3_9BACT</name>